<evidence type="ECO:0000313" key="5">
    <source>
        <dbReference type="Proteomes" id="UP000662678"/>
    </source>
</evidence>
<keyword evidence="5" id="KW-1185">Reference proteome</keyword>
<comment type="caution">
    <text evidence="4">The sequence shown here is derived from an EMBL/GenBank/DDBJ whole genome shotgun (WGS) entry which is preliminary data.</text>
</comment>
<dbReference type="Proteomes" id="UP000662678">
    <property type="component" value="Unassembled WGS sequence"/>
</dbReference>
<feature type="domain" description="Inosine/uridine-preferring nucleoside hydrolase" evidence="3">
    <location>
        <begin position="6"/>
        <end position="303"/>
    </location>
</feature>
<dbReference type="PROSITE" id="PS01247">
    <property type="entry name" value="IUNH"/>
    <property type="match status" value="1"/>
</dbReference>
<dbReference type="InterPro" id="IPR023186">
    <property type="entry name" value="IUNH"/>
</dbReference>
<keyword evidence="1" id="KW-0378">Hydrolase</keyword>
<evidence type="ECO:0000256" key="2">
    <source>
        <dbReference type="ARBA" id="ARBA00023295"/>
    </source>
</evidence>
<dbReference type="Gene3D" id="3.90.245.10">
    <property type="entry name" value="Ribonucleoside hydrolase-like"/>
    <property type="match status" value="1"/>
</dbReference>
<dbReference type="PANTHER" id="PTHR12304:SF4">
    <property type="entry name" value="URIDINE NUCLEOSIDASE"/>
    <property type="match status" value="1"/>
</dbReference>
<evidence type="ECO:0000256" key="1">
    <source>
        <dbReference type="ARBA" id="ARBA00022801"/>
    </source>
</evidence>
<evidence type="ECO:0000259" key="3">
    <source>
        <dbReference type="Pfam" id="PF01156"/>
    </source>
</evidence>
<gene>
    <name evidence="4" type="ORF">GCM10011419_03930</name>
</gene>
<dbReference type="Pfam" id="PF01156">
    <property type="entry name" value="IU_nuc_hydro"/>
    <property type="match status" value="1"/>
</dbReference>
<protein>
    <submittedName>
        <fullName evidence="4">Ribosylpyrimidine nucleosidase</fullName>
    </submittedName>
</protein>
<dbReference type="PANTHER" id="PTHR12304">
    <property type="entry name" value="INOSINE-URIDINE PREFERRING NUCLEOSIDE HYDROLASE"/>
    <property type="match status" value="1"/>
</dbReference>
<dbReference type="SUPFAM" id="SSF53590">
    <property type="entry name" value="Nucleoside hydrolase"/>
    <property type="match status" value="1"/>
</dbReference>
<reference evidence="5" key="1">
    <citation type="journal article" date="2019" name="Int. J. Syst. Evol. Microbiol.">
        <title>The Global Catalogue of Microorganisms (GCM) 10K type strain sequencing project: providing services to taxonomists for standard genome sequencing and annotation.</title>
        <authorList>
            <consortium name="The Broad Institute Genomics Platform"/>
            <consortium name="The Broad Institute Genome Sequencing Center for Infectious Disease"/>
            <person name="Wu L."/>
            <person name="Ma J."/>
        </authorList>
    </citation>
    <scope>NUCLEOTIDE SEQUENCE [LARGE SCALE GENOMIC DNA]</scope>
    <source>
        <strain evidence="5">KCTC 23713</strain>
    </source>
</reference>
<dbReference type="EMBL" id="BMYP01000003">
    <property type="protein sequence ID" value="GHD71709.1"/>
    <property type="molecule type" value="Genomic_DNA"/>
</dbReference>
<dbReference type="RefSeq" id="WP_189351965.1">
    <property type="nucleotide sequence ID" value="NZ_BMYP01000003.1"/>
</dbReference>
<proteinExistence type="predicted"/>
<accession>A0ABQ3H5I9</accession>
<dbReference type="InterPro" id="IPR036452">
    <property type="entry name" value="Ribo_hydro-like"/>
</dbReference>
<sequence length="314" mass="33615">MNKTAIIIDTDPGQDDAVAILTALGSSRLEVVGISVVAGNVPLELTAKNVRIICEWAGRPEVPVHAGCERPLLRPLVTAEHVHGKTGLDGVPLHEPAMPLQQEHAVDFIIRTLRERERGTVTLCMLGPLTNLAMAIVRAPDIVGRIREIVLMGGAYFEGGNITPSAEFNIYVDPHAAATVLACGAAAITMLPLDVTHKATASLARIGLLRALPNRAGNLAADIMTTLERFDVQRYGADGAPLHDPTVIAYVLQPELFSGRKVYVAVEQNSELTLGATPVDWWGITGKPANVNYLTTVDSDGFFRLLADNLSTLP</sequence>
<evidence type="ECO:0000313" key="4">
    <source>
        <dbReference type="EMBL" id="GHD71709.1"/>
    </source>
</evidence>
<keyword evidence="2" id="KW-0326">Glycosidase</keyword>
<dbReference type="CDD" id="cd02651">
    <property type="entry name" value="nuc_hydro_IU_UC_XIUA"/>
    <property type="match status" value="1"/>
</dbReference>
<name>A0ABQ3H5I9_9NEIS</name>
<organism evidence="4 5">
    <name type="scientific">Vogesella fluminis</name>
    <dbReference type="NCBI Taxonomy" id="1069161"/>
    <lineage>
        <taxon>Bacteria</taxon>
        <taxon>Pseudomonadati</taxon>
        <taxon>Pseudomonadota</taxon>
        <taxon>Betaproteobacteria</taxon>
        <taxon>Neisseriales</taxon>
        <taxon>Chromobacteriaceae</taxon>
        <taxon>Vogesella</taxon>
    </lineage>
</organism>
<dbReference type="InterPro" id="IPR015910">
    <property type="entry name" value="I/U_nuclsd_hydro_CS"/>
</dbReference>
<dbReference type="InterPro" id="IPR001910">
    <property type="entry name" value="Inosine/uridine_hydrolase_dom"/>
</dbReference>